<gene>
    <name evidence="1" type="ORF">EWK56_17315</name>
</gene>
<sequence length="108" mass="11926">MSRRYVKELAIESGTPLGIVPGSNYAKALNRDSVVKVISRDMNMVGDDLRRSENRVYAEYIVKNGKKIAAPAGGKWAIVTGKNSNARGKPEAKGMSFDKYAKIYWATK</sequence>
<comment type="caution">
    <text evidence="1">The sequence shown here is derived from an EMBL/GenBank/DDBJ whole genome shotgun (WGS) entry which is preliminary data.</text>
</comment>
<dbReference type="EMBL" id="SERV01000011">
    <property type="protein sequence ID" value="RYL80852.1"/>
    <property type="molecule type" value="Genomic_DNA"/>
</dbReference>
<accession>A0A0A1A732</accession>
<name>A0A0A1A732_ECOLX</name>
<evidence type="ECO:0000313" key="2">
    <source>
        <dbReference type="Proteomes" id="UP000291778"/>
    </source>
</evidence>
<protein>
    <submittedName>
        <fullName evidence="1">Uncharacterized protein</fullName>
    </submittedName>
</protein>
<organism evidence="1 2">
    <name type="scientific">Escherichia coli</name>
    <dbReference type="NCBI Taxonomy" id="562"/>
    <lineage>
        <taxon>Bacteria</taxon>
        <taxon>Pseudomonadati</taxon>
        <taxon>Pseudomonadota</taxon>
        <taxon>Gammaproteobacteria</taxon>
        <taxon>Enterobacterales</taxon>
        <taxon>Enterobacteriaceae</taxon>
        <taxon>Escherichia</taxon>
    </lineage>
</organism>
<evidence type="ECO:0000313" key="1">
    <source>
        <dbReference type="EMBL" id="RYL80852.1"/>
    </source>
</evidence>
<proteinExistence type="predicted"/>
<dbReference type="AlphaFoldDB" id="A0A0A1A732"/>
<dbReference type="RefSeq" id="WP_001609225.1">
    <property type="nucleotide sequence ID" value="NZ_AP022044.1"/>
</dbReference>
<reference evidence="1 2" key="1">
    <citation type="submission" date="2019-02" db="EMBL/GenBank/DDBJ databases">
        <authorList>
            <person name="Slukin P."/>
            <person name="Fursova N."/>
            <person name="Ermolenko Z."/>
            <person name="Mayskaya N."/>
            <person name="Kislichkina A."/>
            <person name="Mukhina T."/>
            <person name="Sizova A."/>
            <person name="Bogun A."/>
        </authorList>
    </citation>
    <scope>NUCLEOTIDE SEQUENCE [LARGE SCALE GENOMIC DNA]</scope>
    <source>
        <strain evidence="2">SCPM-O-B-8431(U15)</strain>
    </source>
</reference>
<dbReference type="Proteomes" id="UP000291778">
    <property type="component" value="Unassembled WGS sequence"/>
</dbReference>